<evidence type="ECO:0000256" key="1">
    <source>
        <dbReference type="ARBA" id="ARBA00000085"/>
    </source>
</evidence>
<evidence type="ECO:0000259" key="7">
    <source>
        <dbReference type="PROSITE" id="PS50109"/>
    </source>
</evidence>
<dbReference type="SMART" id="SM00387">
    <property type="entry name" value="HATPase_c"/>
    <property type="match status" value="1"/>
</dbReference>
<dbReference type="InterPro" id="IPR005467">
    <property type="entry name" value="His_kinase_dom"/>
</dbReference>
<protein>
    <recommendedName>
        <fullName evidence="2">histidine kinase</fullName>
        <ecNumber evidence="2">2.7.13.3</ecNumber>
    </recommendedName>
</protein>
<evidence type="ECO:0000256" key="6">
    <source>
        <dbReference type="ARBA" id="ARBA00022840"/>
    </source>
</evidence>
<dbReference type="InterPro" id="IPR004358">
    <property type="entry name" value="Sig_transdc_His_kin-like_C"/>
</dbReference>
<evidence type="ECO:0000256" key="5">
    <source>
        <dbReference type="ARBA" id="ARBA00022777"/>
    </source>
</evidence>
<dbReference type="Proteomes" id="UP001595704">
    <property type="component" value="Unassembled WGS sequence"/>
</dbReference>
<dbReference type="PANTHER" id="PTHR44936:SF10">
    <property type="entry name" value="SENSOR PROTEIN RSTB"/>
    <property type="match status" value="1"/>
</dbReference>
<evidence type="ECO:0000256" key="2">
    <source>
        <dbReference type="ARBA" id="ARBA00012438"/>
    </source>
</evidence>
<keyword evidence="9" id="KW-1185">Reference proteome</keyword>
<name>A0ABV7UC48_9HYPH</name>
<dbReference type="Pfam" id="PF02518">
    <property type="entry name" value="HATPase_c"/>
    <property type="match status" value="1"/>
</dbReference>
<comment type="caution">
    <text evidence="8">The sequence shown here is derived from an EMBL/GenBank/DDBJ whole genome shotgun (WGS) entry which is preliminary data.</text>
</comment>
<dbReference type="InterPro" id="IPR003594">
    <property type="entry name" value="HATPase_dom"/>
</dbReference>
<keyword evidence="6 8" id="KW-0067">ATP-binding</keyword>
<dbReference type="PROSITE" id="PS50109">
    <property type="entry name" value="HIS_KIN"/>
    <property type="match status" value="1"/>
</dbReference>
<evidence type="ECO:0000256" key="3">
    <source>
        <dbReference type="ARBA" id="ARBA00022679"/>
    </source>
</evidence>
<reference evidence="9" key="1">
    <citation type="journal article" date="2019" name="Int. J. Syst. Evol. Microbiol.">
        <title>The Global Catalogue of Microorganisms (GCM) 10K type strain sequencing project: providing services to taxonomists for standard genome sequencing and annotation.</title>
        <authorList>
            <consortium name="The Broad Institute Genomics Platform"/>
            <consortium name="The Broad Institute Genome Sequencing Center for Infectious Disease"/>
            <person name="Wu L."/>
            <person name="Ma J."/>
        </authorList>
    </citation>
    <scope>NUCLEOTIDE SEQUENCE [LARGE SCALE GENOMIC DNA]</scope>
    <source>
        <strain evidence="9">KCTC 42282</strain>
    </source>
</reference>
<keyword evidence="4" id="KW-0547">Nucleotide-binding</keyword>
<dbReference type="SUPFAM" id="SSF55874">
    <property type="entry name" value="ATPase domain of HSP90 chaperone/DNA topoisomerase II/histidine kinase"/>
    <property type="match status" value="1"/>
</dbReference>
<evidence type="ECO:0000313" key="8">
    <source>
        <dbReference type="EMBL" id="MFC3635990.1"/>
    </source>
</evidence>
<feature type="domain" description="Histidine kinase" evidence="7">
    <location>
        <begin position="1"/>
        <end position="197"/>
    </location>
</feature>
<dbReference type="GO" id="GO:0005524">
    <property type="term" value="F:ATP binding"/>
    <property type="evidence" value="ECO:0007669"/>
    <property type="project" value="UniProtKB-KW"/>
</dbReference>
<dbReference type="EC" id="2.7.13.3" evidence="2"/>
<evidence type="ECO:0000256" key="4">
    <source>
        <dbReference type="ARBA" id="ARBA00022741"/>
    </source>
</evidence>
<evidence type="ECO:0000313" key="9">
    <source>
        <dbReference type="Proteomes" id="UP001595704"/>
    </source>
</evidence>
<organism evidence="8 9">
    <name type="scientific">Camelimonas fluminis</name>
    <dbReference type="NCBI Taxonomy" id="1576911"/>
    <lineage>
        <taxon>Bacteria</taxon>
        <taxon>Pseudomonadati</taxon>
        <taxon>Pseudomonadota</taxon>
        <taxon>Alphaproteobacteria</taxon>
        <taxon>Hyphomicrobiales</taxon>
        <taxon>Chelatococcaceae</taxon>
        <taxon>Camelimonas</taxon>
    </lineage>
</organism>
<keyword evidence="3" id="KW-0808">Transferase</keyword>
<sequence>MASAPSADQDARTDLKLILDEVDRFRKILTKLTERDERSDEFLDHLSLDVFIDQVVSDNHRSSRGISFTKSGEGPEPLAVRNPAIIHALANILDNAAEFARTQVAIHAIWNPTHIALEIKDDGPGFQPEVIDRIGDPYVSTRRTKDRGEHSREGGGLGLGMFIAKTLLERSGALITFQNVPLPATGAVTRIVWPRHALTADK</sequence>
<dbReference type="PANTHER" id="PTHR44936">
    <property type="entry name" value="SENSOR PROTEIN CREC"/>
    <property type="match status" value="1"/>
</dbReference>
<keyword evidence="5" id="KW-0418">Kinase</keyword>
<accession>A0ABV7UC48</accession>
<gene>
    <name evidence="8" type="ORF">ACFONL_01105</name>
</gene>
<dbReference type="EMBL" id="JBHRYC010000009">
    <property type="protein sequence ID" value="MFC3635990.1"/>
    <property type="molecule type" value="Genomic_DNA"/>
</dbReference>
<comment type="catalytic activity">
    <reaction evidence="1">
        <text>ATP + protein L-histidine = ADP + protein N-phospho-L-histidine.</text>
        <dbReference type="EC" id="2.7.13.3"/>
    </reaction>
</comment>
<dbReference type="InterPro" id="IPR050980">
    <property type="entry name" value="2C_sensor_his_kinase"/>
</dbReference>
<dbReference type="PRINTS" id="PR00344">
    <property type="entry name" value="BCTRLSENSOR"/>
</dbReference>
<dbReference type="InterPro" id="IPR036890">
    <property type="entry name" value="HATPase_C_sf"/>
</dbReference>
<dbReference type="RefSeq" id="WP_210319946.1">
    <property type="nucleotide sequence ID" value="NZ_BNCG01000067.1"/>
</dbReference>
<dbReference type="Gene3D" id="3.30.565.10">
    <property type="entry name" value="Histidine kinase-like ATPase, C-terminal domain"/>
    <property type="match status" value="1"/>
</dbReference>
<proteinExistence type="predicted"/>